<sequence>MEQLLNEIRPGYSDRIINQKLQSPHSFLEKPYSHHYNQSEEYFIQVPEPFIVPRFPIHHDVRQSVPRTDYSNALHDFIDVMLPLVPDFFSDLNYFFDPAEIQKPCFYRVYKIGEKYFLFLLRINLQYRPLEHELIERGSNDYTAVYRTNRLYLESDCIPLDTVLTEMGKIVSFKIHQTISNTWIGETGKGYLVRGIWIDTELTKFFTKLFIAEGQRMYPYYPFTCKYKTICMTILGPTPERRRQLLPYLQGALHFLEPYLEKIQHALKTVPFSEELSLFKELHQKVNSNYKKLWTNLTVTAYLNRQEQKEFRIEF</sequence>
<dbReference type="eggNOG" id="ENOG5033RQY">
    <property type="taxonomic scope" value="Bacteria"/>
</dbReference>
<dbReference type="OrthoDB" id="368238at2"/>
<dbReference type="EMBL" id="CP002868">
    <property type="protein sequence ID" value="AEJ19129.1"/>
    <property type="molecule type" value="Genomic_DNA"/>
</dbReference>
<dbReference type="STRING" id="744872.Spica_0979"/>
<gene>
    <name evidence="1" type="ordered locus">Spica_0979</name>
</gene>
<evidence type="ECO:0000313" key="1">
    <source>
        <dbReference type="EMBL" id="AEJ19129.1"/>
    </source>
</evidence>
<dbReference type="Proteomes" id="UP000000503">
    <property type="component" value="Chromosome"/>
</dbReference>
<dbReference type="AlphaFoldDB" id="F8F2L4"/>
<evidence type="ECO:0000313" key="2">
    <source>
        <dbReference type="Proteomes" id="UP000000503"/>
    </source>
</evidence>
<protein>
    <submittedName>
        <fullName evidence="1">Uncharacterized protein</fullName>
    </submittedName>
</protein>
<dbReference type="KEGG" id="scd:Spica_0979"/>
<reference evidence="2" key="1">
    <citation type="journal article" date="2013" name="Stand. Genomic Sci.">
        <title>Genome sequence of the thermophilic fresh-water bacterium Spirochaeta caldaria type strain (H1(T)), reclassification of Spirochaeta caldaria, Spirochaeta stenostrepta, and Spirochaeta zuelzerae in the genus Treponema as Treponema caldaria comb. nov., Treponema stenostrepta comb. nov., and Treponema zuelzerae comb. nov., and emendation of the genus Treponema.</title>
        <authorList>
            <person name="Abt B."/>
            <person name="Goker M."/>
            <person name="Scheuner C."/>
            <person name="Han C."/>
            <person name="Lu M."/>
            <person name="Misra M."/>
            <person name="Lapidus A."/>
            <person name="Nolan M."/>
            <person name="Lucas S."/>
            <person name="Hammon N."/>
            <person name="Deshpande S."/>
            <person name="Cheng J.F."/>
            <person name="Tapia R."/>
            <person name="Goodwin L.A."/>
            <person name="Pitluck S."/>
            <person name="Liolios K."/>
            <person name="Pagani I."/>
            <person name="Ivanova N."/>
            <person name="Mavromatis K."/>
            <person name="Mikhailova N."/>
            <person name="Huntemann M."/>
            <person name="Pati A."/>
            <person name="Chen A."/>
            <person name="Palaniappan K."/>
            <person name="Land M."/>
            <person name="Hauser L."/>
            <person name="Jeffries C.D."/>
            <person name="Rohde M."/>
            <person name="Spring S."/>
            <person name="Gronow S."/>
            <person name="Detter J.C."/>
            <person name="Bristow J."/>
            <person name="Eisen J.A."/>
            <person name="Markowitz V."/>
            <person name="Hugenholtz P."/>
            <person name="Kyrpides N.C."/>
            <person name="Woyke T."/>
            <person name="Klenk H.P."/>
        </authorList>
    </citation>
    <scope>NUCLEOTIDE SEQUENCE</scope>
    <source>
        <strain evidence="2">ATCC 51460 / DSM 7334 / H1</strain>
    </source>
</reference>
<proteinExistence type="predicted"/>
<accession>F8F2L4</accession>
<dbReference type="RefSeq" id="WP_013968440.1">
    <property type="nucleotide sequence ID" value="NC_015732.1"/>
</dbReference>
<dbReference type="HOGENOM" id="CLU_882607_0_0_12"/>
<organism evidence="1 2">
    <name type="scientific">Gracilinema caldarium (strain ATCC 51460 / DSM 7334 / H1)</name>
    <name type="common">Treponema caldarium</name>
    <dbReference type="NCBI Taxonomy" id="744872"/>
    <lineage>
        <taxon>Bacteria</taxon>
        <taxon>Pseudomonadati</taxon>
        <taxon>Spirochaetota</taxon>
        <taxon>Spirochaetia</taxon>
        <taxon>Spirochaetales</taxon>
        <taxon>Breznakiellaceae</taxon>
        <taxon>Gracilinema</taxon>
    </lineage>
</organism>
<name>F8F2L4_GRAC1</name>
<keyword evidence="2" id="KW-1185">Reference proteome</keyword>